<reference evidence="1" key="1">
    <citation type="journal article" date="2008" name="BMC Genomics">
        <title>A conifer genomics resource of 200,000 spruce (Picea spp.) ESTs and 6,464 high-quality, sequence-finished full-length cDNAs for Sitka spruce (Picea sitchensis).</title>
        <authorList>
            <person name="Ralph S.G."/>
            <person name="Chun H.J."/>
            <person name="Kolosova N."/>
            <person name="Cooper D."/>
            <person name="Oddy C."/>
            <person name="Ritland C.E."/>
            <person name="Kirkpatrick R."/>
            <person name="Moore R."/>
            <person name="Barber S."/>
            <person name="Holt R.A."/>
            <person name="Jones S.J."/>
            <person name="Marra M.A."/>
            <person name="Douglas C.J."/>
            <person name="Ritland K."/>
            <person name="Bohlmann J."/>
        </authorList>
    </citation>
    <scope>NUCLEOTIDE SEQUENCE</scope>
    <source>
        <tissue evidence="1">Green portion of the leader tissue</tissue>
    </source>
</reference>
<dbReference type="InterPro" id="IPR038790">
    <property type="entry name" value="Med9_plant"/>
</dbReference>
<organism evidence="1">
    <name type="scientific">Picea sitchensis</name>
    <name type="common">Sitka spruce</name>
    <name type="synonym">Pinus sitchensis</name>
    <dbReference type="NCBI Taxonomy" id="3332"/>
    <lineage>
        <taxon>Eukaryota</taxon>
        <taxon>Viridiplantae</taxon>
        <taxon>Streptophyta</taxon>
        <taxon>Embryophyta</taxon>
        <taxon>Tracheophyta</taxon>
        <taxon>Spermatophyta</taxon>
        <taxon>Pinopsida</taxon>
        <taxon>Pinidae</taxon>
        <taxon>Conifers I</taxon>
        <taxon>Pinales</taxon>
        <taxon>Pinaceae</taxon>
        <taxon>Picea</taxon>
    </lineage>
</organism>
<evidence type="ECO:0000313" key="1">
    <source>
        <dbReference type="EMBL" id="ABK22068.1"/>
    </source>
</evidence>
<accession>A9NN57</accession>
<protein>
    <recommendedName>
        <fullName evidence="2">Mediator of RNA polymerase II transcription subunit 9</fullName>
    </recommendedName>
</protein>
<proteinExistence type="evidence at transcript level"/>
<dbReference type="OMA" id="SRFERCQ"/>
<name>A9NN57_PICSI</name>
<dbReference type="AlphaFoldDB" id="A9NN57"/>
<dbReference type="EMBL" id="EF082714">
    <property type="protein sequence ID" value="ABK22068.1"/>
    <property type="molecule type" value="mRNA"/>
</dbReference>
<sequence>MDPAIMAWMGMQSQQQNQSQNQLQIQQHQPSASQFHLLHLIEGLADAVEGGVRDQHSDMLVNELTAQFEKCQQLLNAFAGPNDTMTVRGQKQKLEEYEKQLNNRRDLVMKYKSIVENYVGSS</sequence>
<dbReference type="GO" id="GO:0016592">
    <property type="term" value="C:mediator complex"/>
    <property type="evidence" value="ECO:0007669"/>
    <property type="project" value="InterPro"/>
</dbReference>
<dbReference type="PANTHER" id="PTHR37188">
    <property type="entry name" value="MEDIATOR OF RNA POLYMERASE II TRANSCRIPTION SUBUNIT-RELATED"/>
    <property type="match status" value="1"/>
</dbReference>
<evidence type="ECO:0008006" key="2">
    <source>
        <dbReference type="Google" id="ProtNLM"/>
    </source>
</evidence>
<dbReference type="PANTHER" id="PTHR37188:SF1">
    <property type="entry name" value="MEDIATOR OF RNA POLYMERASE II TRANSCRIPTION SUBUNIT-RELATED"/>
    <property type="match status" value="1"/>
</dbReference>